<proteinExistence type="predicted"/>
<dbReference type="WBParaSite" id="PS1159_v2.g11205.t1">
    <property type="protein sequence ID" value="PS1159_v2.g11205.t1"/>
    <property type="gene ID" value="PS1159_v2.g11205"/>
</dbReference>
<organism evidence="1 2">
    <name type="scientific">Panagrolaimus sp. PS1159</name>
    <dbReference type="NCBI Taxonomy" id="55785"/>
    <lineage>
        <taxon>Eukaryota</taxon>
        <taxon>Metazoa</taxon>
        <taxon>Ecdysozoa</taxon>
        <taxon>Nematoda</taxon>
        <taxon>Chromadorea</taxon>
        <taxon>Rhabditida</taxon>
        <taxon>Tylenchina</taxon>
        <taxon>Panagrolaimomorpha</taxon>
        <taxon>Panagrolaimoidea</taxon>
        <taxon>Panagrolaimidae</taxon>
        <taxon>Panagrolaimus</taxon>
    </lineage>
</organism>
<name>A0AC35EVM2_9BILA</name>
<sequence>MVESTSALPSTTATAIPSIEGILQNPIPPYYKSYKITPLSIFRHIIYWSFVALIIFSISKLKRTTNEAFAFTFVAILILFILFNFGYWIISRFYDISQKCYDPKLLSQTEMDNIERELSEVKERLNQAKDIFNAAESPEAQEEARTRMTELYVAKQMLTKTFSQQSIIRPKLMFLIIYGTPFVRIGNDLEANENGIDHSSAAPLILIQQPSTSAQPSSSGTTNPTFVEEEKHGSTVALCEKRKDSDNSDTAVF</sequence>
<evidence type="ECO:0000313" key="2">
    <source>
        <dbReference type="WBParaSite" id="PS1159_v2.g11205.t1"/>
    </source>
</evidence>
<dbReference type="Proteomes" id="UP000887580">
    <property type="component" value="Unplaced"/>
</dbReference>
<accession>A0AC35EVM2</accession>
<reference evidence="2" key="1">
    <citation type="submission" date="2022-11" db="UniProtKB">
        <authorList>
            <consortium name="WormBaseParasite"/>
        </authorList>
    </citation>
    <scope>IDENTIFICATION</scope>
</reference>
<protein>
    <submittedName>
        <fullName evidence="2">Uncharacterized protein</fullName>
    </submittedName>
</protein>
<evidence type="ECO:0000313" key="1">
    <source>
        <dbReference type="Proteomes" id="UP000887580"/>
    </source>
</evidence>